<protein>
    <submittedName>
        <fullName evidence="1">Uncharacterized protein</fullName>
    </submittedName>
</protein>
<accession>A0A9P0C5G8</accession>
<dbReference type="EMBL" id="OU963862">
    <property type="protein sequence ID" value="CAH0754928.1"/>
    <property type="molecule type" value="Genomic_DNA"/>
</dbReference>
<organism evidence="1 2">
    <name type="scientific">Bemisia tabaci</name>
    <name type="common">Sweetpotato whitefly</name>
    <name type="synonym">Aleurodes tabaci</name>
    <dbReference type="NCBI Taxonomy" id="7038"/>
    <lineage>
        <taxon>Eukaryota</taxon>
        <taxon>Metazoa</taxon>
        <taxon>Ecdysozoa</taxon>
        <taxon>Arthropoda</taxon>
        <taxon>Hexapoda</taxon>
        <taxon>Insecta</taxon>
        <taxon>Pterygota</taxon>
        <taxon>Neoptera</taxon>
        <taxon>Paraneoptera</taxon>
        <taxon>Hemiptera</taxon>
        <taxon>Sternorrhyncha</taxon>
        <taxon>Aleyrodoidea</taxon>
        <taxon>Aleyrodidae</taxon>
        <taxon>Aleyrodinae</taxon>
        <taxon>Bemisia</taxon>
    </lineage>
</organism>
<dbReference type="AlphaFoldDB" id="A0A9P0C5G8"/>
<dbReference type="InterPro" id="IPR031959">
    <property type="entry name" value="DUF4779"/>
</dbReference>
<name>A0A9P0C5G8_BEMTA</name>
<sequence>MSRQSDARPQRISTAQNKTLHLTGIGLAVQAFYINLTLDSVLGGDYIEVRPAGPPLINPPGVWGVNGVNSGSVGYNPVNPVSAGYSTNAGNIALNGLRAAHSYGDAGHSQHGYRDANGYWHDNSGMKNGYDVGHAYGGNKDYGVSSIAGGAYGDVNGRNKGHQVAGFSTSYSKNESGNKATYYDDGLGHGGSVQYGAKDQRFRDGAGNTFGGGFHDTSLKTNAGGNRKQYGGAGGYANTGLAQGGYGQNQLYGAGSAGVGYSLSHLNQGPSVTTVPLLPFSSNIMPTVVAPRIAPKNKVSGLYLVPIPNKLYSDGAGSSMAPK</sequence>
<dbReference type="Pfam" id="PF16009">
    <property type="entry name" value="DUF4779"/>
    <property type="match status" value="1"/>
</dbReference>
<keyword evidence="2" id="KW-1185">Reference proteome</keyword>
<dbReference type="Proteomes" id="UP001152759">
    <property type="component" value="Chromosome 1"/>
</dbReference>
<proteinExistence type="predicted"/>
<evidence type="ECO:0000313" key="2">
    <source>
        <dbReference type="Proteomes" id="UP001152759"/>
    </source>
</evidence>
<gene>
    <name evidence="1" type="ORF">BEMITA_LOCUS2072</name>
</gene>
<reference evidence="1" key="1">
    <citation type="submission" date="2021-12" db="EMBL/GenBank/DDBJ databases">
        <authorList>
            <person name="King R."/>
        </authorList>
    </citation>
    <scope>NUCLEOTIDE SEQUENCE</scope>
</reference>
<evidence type="ECO:0000313" key="1">
    <source>
        <dbReference type="EMBL" id="CAH0754928.1"/>
    </source>
</evidence>
<dbReference type="KEGG" id="btab:109041364"/>